<evidence type="ECO:0000313" key="2">
    <source>
        <dbReference type="Proteomes" id="UP000824533"/>
    </source>
</evidence>
<sequence length="111" mass="12623">MPTCAVNVCDKKSNTSNLEKDGVTFHIFPKDTVLKKKWTQSCKRKQNWEPTRTSTICSIFEKKVASLQEILKTLNEKSLIDKEQKLLLQNIGVTNEELLKRQITNAVTGSV</sequence>
<evidence type="ECO:0000313" key="1">
    <source>
        <dbReference type="EMBL" id="KAJ0169825.1"/>
    </source>
</evidence>
<accession>A0ACC1CEB3</accession>
<dbReference type="EMBL" id="CM034415">
    <property type="protein sequence ID" value="KAJ0169825.1"/>
    <property type="molecule type" value="Genomic_DNA"/>
</dbReference>
<gene>
    <name evidence="1" type="ORF">K1T71_014431</name>
</gene>
<comment type="caution">
    <text evidence="1">The sequence shown here is derived from an EMBL/GenBank/DDBJ whole genome shotgun (WGS) entry which is preliminary data.</text>
</comment>
<keyword evidence="2" id="KW-1185">Reference proteome</keyword>
<proteinExistence type="predicted"/>
<organism evidence="1 2">
    <name type="scientific">Dendrolimus kikuchii</name>
    <dbReference type="NCBI Taxonomy" id="765133"/>
    <lineage>
        <taxon>Eukaryota</taxon>
        <taxon>Metazoa</taxon>
        <taxon>Ecdysozoa</taxon>
        <taxon>Arthropoda</taxon>
        <taxon>Hexapoda</taxon>
        <taxon>Insecta</taxon>
        <taxon>Pterygota</taxon>
        <taxon>Neoptera</taxon>
        <taxon>Endopterygota</taxon>
        <taxon>Lepidoptera</taxon>
        <taxon>Glossata</taxon>
        <taxon>Ditrysia</taxon>
        <taxon>Bombycoidea</taxon>
        <taxon>Lasiocampidae</taxon>
        <taxon>Dendrolimus</taxon>
    </lineage>
</organism>
<name>A0ACC1CEB3_9NEOP</name>
<dbReference type="Proteomes" id="UP000824533">
    <property type="component" value="Linkage Group LG29"/>
</dbReference>
<protein>
    <submittedName>
        <fullName evidence="1">Uncharacterized protein</fullName>
    </submittedName>
</protein>
<reference evidence="1 2" key="1">
    <citation type="journal article" date="2021" name="Front. Genet.">
        <title>Chromosome-Level Genome Assembly Reveals Significant Gene Expansion in the Toll and IMD Signaling Pathways of Dendrolimus kikuchii.</title>
        <authorList>
            <person name="Zhou J."/>
            <person name="Wu P."/>
            <person name="Xiong Z."/>
            <person name="Liu N."/>
            <person name="Zhao N."/>
            <person name="Ji M."/>
            <person name="Qiu Y."/>
            <person name="Yang B."/>
        </authorList>
    </citation>
    <scope>NUCLEOTIDE SEQUENCE [LARGE SCALE GENOMIC DNA]</scope>
    <source>
        <strain evidence="1">Ann1</strain>
    </source>
</reference>